<reference evidence="1 2" key="1">
    <citation type="journal article" date="2019" name="ISME J.">
        <title>Genome analyses of uncultured TG2/ZB3 bacteria in 'Margulisbacteria' specifically attached to ectosymbiotic spirochetes of protists in the termite gut.</title>
        <authorList>
            <person name="Utami Y.D."/>
            <person name="Kuwahara H."/>
            <person name="Igai K."/>
            <person name="Murakami T."/>
            <person name="Sugaya K."/>
            <person name="Morikawa T."/>
            <person name="Nagura Y."/>
            <person name="Yuki M."/>
            <person name="Deevong P."/>
            <person name="Inoue T."/>
            <person name="Kihara K."/>
            <person name="Lo N."/>
            <person name="Yamada A."/>
            <person name="Ohkuma M."/>
            <person name="Hongoh Y."/>
        </authorList>
    </citation>
    <scope>NUCLEOTIDE SEQUENCE [LARGE SCALE GENOMIC DNA]</scope>
    <source>
        <strain evidence="1">NkOx7-01</strain>
    </source>
</reference>
<protein>
    <submittedName>
        <fullName evidence="1">Uncharacterized protein</fullName>
    </submittedName>
</protein>
<dbReference type="Proteomes" id="UP000269352">
    <property type="component" value="Unassembled WGS sequence"/>
</dbReference>
<dbReference type="AlphaFoldDB" id="A0A388T9V2"/>
<comment type="caution">
    <text evidence="1">The sequence shown here is derived from an EMBL/GenBank/DDBJ whole genome shotgun (WGS) entry which is preliminary data.</text>
</comment>
<proteinExistence type="predicted"/>
<organism evidence="1 2">
    <name type="scientific">Termititenax aidoneus</name>
    <dbReference type="NCBI Taxonomy" id="2218524"/>
    <lineage>
        <taxon>Bacteria</taxon>
        <taxon>Bacillati</taxon>
        <taxon>Candidatus Margulisiibacteriota</taxon>
        <taxon>Candidatus Termititenacia</taxon>
        <taxon>Candidatus Termititenacales</taxon>
        <taxon>Candidatus Termititenacaceae</taxon>
        <taxon>Candidatus Termititenax</taxon>
    </lineage>
</organism>
<name>A0A388T9V2_TERA1</name>
<dbReference type="EMBL" id="BGZN01000003">
    <property type="protein sequence ID" value="GBR72873.1"/>
    <property type="molecule type" value="Genomic_DNA"/>
</dbReference>
<keyword evidence="2" id="KW-1185">Reference proteome</keyword>
<evidence type="ECO:0000313" key="2">
    <source>
        <dbReference type="Proteomes" id="UP000269352"/>
    </source>
</evidence>
<accession>A0A388T9V2</accession>
<evidence type="ECO:0000313" key="1">
    <source>
        <dbReference type="EMBL" id="GBR72873.1"/>
    </source>
</evidence>
<sequence>MQTKLVSVFKRQPAGRVVINADLRLEFQKYSAYLNGNEYRIIYQGGKAGEIFLRKSDNHLLIIPLWRLEDKYLRRGFGQAILRYLLGTADGIIIEYTANFGLLRLAQKIDPNVRYKVIETFPTKLDGRLQRPRDLELPPHVFSPAERDPLTMSNIYKVNFHWGLLGQTLFFEKNQHNIFHGGSRGFVLERTPENGLQLRHKPSGTLISQAQIYLEGLFLNVALKNYSALPRSPLPIALCAP</sequence>
<gene>
    <name evidence="1" type="ORF">NO1_0330</name>
</gene>